<dbReference type="InterPro" id="IPR029151">
    <property type="entry name" value="Sensor-like_sf"/>
</dbReference>
<dbReference type="InterPro" id="IPR003660">
    <property type="entry name" value="HAMP_dom"/>
</dbReference>
<keyword evidence="4 11" id="KW-0812">Transmembrane</keyword>
<reference evidence="15" key="1">
    <citation type="journal article" date="2019" name="Int. J. Syst. Evol. Microbiol.">
        <title>The Global Catalogue of Microorganisms (GCM) 10K type strain sequencing project: providing services to taxonomists for standard genome sequencing and annotation.</title>
        <authorList>
            <consortium name="The Broad Institute Genomics Platform"/>
            <consortium name="The Broad Institute Genome Sequencing Center for Infectious Disease"/>
            <person name="Wu L."/>
            <person name="Ma J."/>
        </authorList>
    </citation>
    <scope>NUCLEOTIDE SEQUENCE [LARGE SCALE GENOMIC DNA]</scope>
    <source>
        <strain evidence="15">JCM 32226</strain>
    </source>
</reference>
<feature type="domain" description="Methyl-accepting transducer" evidence="12">
    <location>
        <begin position="349"/>
        <end position="585"/>
    </location>
</feature>
<dbReference type="SMART" id="SM00283">
    <property type="entry name" value="MA"/>
    <property type="match status" value="1"/>
</dbReference>
<dbReference type="EMBL" id="BAABFC010000012">
    <property type="protein sequence ID" value="GAA4498617.1"/>
    <property type="molecule type" value="Genomic_DNA"/>
</dbReference>
<evidence type="ECO:0000256" key="7">
    <source>
        <dbReference type="ARBA" id="ARBA00023224"/>
    </source>
</evidence>
<evidence type="ECO:0000256" key="2">
    <source>
        <dbReference type="ARBA" id="ARBA00022475"/>
    </source>
</evidence>
<comment type="similarity">
    <text evidence="8">Belongs to the methyl-accepting chemotaxis (MCP) protein family.</text>
</comment>
<dbReference type="CDD" id="cd06225">
    <property type="entry name" value="HAMP"/>
    <property type="match status" value="1"/>
</dbReference>
<dbReference type="Pfam" id="PF02743">
    <property type="entry name" value="dCache_1"/>
    <property type="match status" value="1"/>
</dbReference>
<evidence type="ECO:0000313" key="15">
    <source>
        <dbReference type="Proteomes" id="UP001501321"/>
    </source>
</evidence>
<evidence type="ECO:0000256" key="3">
    <source>
        <dbReference type="ARBA" id="ARBA00022500"/>
    </source>
</evidence>
<dbReference type="InterPro" id="IPR033479">
    <property type="entry name" value="dCache_1"/>
</dbReference>
<keyword evidence="3" id="KW-0145">Chemotaxis</keyword>
<keyword evidence="5 11" id="KW-1133">Transmembrane helix</keyword>
<evidence type="ECO:0000256" key="6">
    <source>
        <dbReference type="ARBA" id="ARBA00023136"/>
    </source>
</evidence>
<evidence type="ECO:0000256" key="8">
    <source>
        <dbReference type="ARBA" id="ARBA00029447"/>
    </source>
</evidence>
<dbReference type="SUPFAM" id="SSF58104">
    <property type="entry name" value="Methyl-accepting chemotaxis protein (MCP) signaling domain"/>
    <property type="match status" value="1"/>
</dbReference>
<dbReference type="PANTHER" id="PTHR32089">
    <property type="entry name" value="METHYL-ACCEPTING CHEMOTAXIS PROTEIN MCPB"/>
    <property type="match status" value="1"/>
</dbReference>
<evidence type="ECO:0000256" key="5">
    <source>
        <dbReference type="ARBA" id="ARBA00022989"/>
    </source>
</evidence>
<dbReference type="Proteomes" id="UP001501321">
    <property type="component" value="Unassembled WGS sequence"/>
</dbReference>
<evidence type="ECO:0000259" key="13">
    <source>
        <dbReference type="PROSITE" id="PS50885"/>
    </source>
</evidence>
<keyword evidence="6 11" id="KW-0472">Membrane</keyword>
<organism evidence="14 15">
    <name type="scientific">Pseudaeromonas paramecii</name>
    <dbReference type="NCBI Taxonomy" id="2138166"/>
    <lineage>
        <taxon>Bacteria</taxon>
        <taxon>Pseudomonadati</taxon>
        <taxon>Pseudomonadota</taxon>
        <taxon>Gammaproteobacteria</taxon>
        <taxon>Aeromonadales</taxon>
        <taxon>Aeromonadaceae</taxon>
        <taxon>Pseudaeromonas</taxon>
    </lineage>
</organism>
<protein>
    <submittedName>
        <fullName evidence="14">Methyl-accepting chemotaxis protein</fullName>
    </submittedName>
</protein>
<dbReference type="CDD" id="cd11386">
    <property type="entry name" value="MCP_signal"/>
    <property type="match status" value="1"/>
</dbReference>
<accession>A0ABP8QA34</accession>
<comment type="caution">
    <text evidence="14">The sequence shown here is derived from an EMBL/GenBank/DDBJ whole genome shotgun (WGS) entry which is preliminary data.</text>
</comment>
<evidence type="ECO:0000256" key="4">
    <source>
        <dbReference type="ARBA" id="ARBA00022692"/>
    </source>
</evidence>
<comment type="subcellular location">
    <subcellularLocation>
        <location evidence="1">Cell membrane</location>
        <topology evidence="1">Multi-pass membrane protein</topology>
    </subcellularLocation>
</comment>
<keyword evidence="10" id="KW-0175">Coiled coil</keyword>
<feature type="domain" description="HAMP" evidence="13">
    <location>
        <begin position="290"/>
        <end position="344"/>
    </location>
</feature>
<evidence type="ECO:0000256" key="11">
    <source>
        <dbReference type="SAM" id="Phobius"/>
    </source>
</evidence>
<keyword evidence="7 9" id="KW-0807">Transducer</keyword>
<dbReference type="InterPro" id="IPR004089">
    <property type="entry name" value="MCPsignal_dom"/>
</dbReference>
<keyword evidence="15" id="KW-1185">Reference proteome</keyword>
<dbReference type="SMART" id="SM00304">
    <property type="entry name" value="HAMP"/>
    <property type="match status" value="1"/>
</dbReference>
<name>A0ABP8QA34_9GAMM</name>
<dbReference type="CDD" id="cd12913">
    <property type="entry name" value="PDC1_MCP_like"/>
    <property type="match status" value="1"/>
</dbReference>
<dbReference type="PROSITE" id="PS50885">
    <property type="entry name" value="HAMP"/>
    <property type="match status" value="1"/>
</dbReference>
<feature type="coiled-coil region" evidence="10">
    <location>
        <begin position="588"/>
        <end position="615"/>
    </location>
</feature>
<dbReference type="RefSeq" id="WP_345012103.1">
    <property type="nucleotide sequence ID" value="NZ_BAABFC010000012.1"/>
</dbReference>
<sequence length="621" mass="66945">MNSMTLKQKILLTVSLALACAILLLSGLAYRDSRQQLLDDHFALLQGVGHEGARAIASWLDIKRQAVDALSQQSALESTRELSLLKNAGGFLTAYVGDAQGGMKDENPASDYSDYDPRTRPWYQQAERQAGTVVTEPYVDHTTQKLVITLARKIDGGVVGADLTLDTVLDTVNAMKLPDHGVAILADQAGNVVAYSDFKQVLKPLAELVPGLDRGQLDRLQQAQEFSTLSWQNRDRLAWAIAVPQTDWRLVFLLDKDQTLSPLSGYLMKQIGVALLVLLISLLAINSLLSLVLRPLGVVSSALARIADGNGDLTQRIRLDSRDEVGQLAENFNRFVGSQHELIGHIRHEASLLGQAASDGLQRSHATVSELGRQQQEIAMVATAVTEMASATAEIAHNAENTATAAQQSATSSDQGRNLVNQTRGSITQLANGVGEATEVIGELSRHANDISGVLATIQSIAEQTNLLALNAAIEAARAGEHGRGFAVVADEVRVLSKRTATSTTEIQTTIETLQRTTGQAVEIMDKSRQLAERSVRDAEAATAALEEITQAIGLISDMSSQIATAAEEQSKVTEEITMNVTAIKEVGDQLADEAQQGRQESDRLQQQADSLNQKVARFIL</sequence>
<evidence type="ECO:0000256" key="9">
    <source>
        <dbReference type="PROSITE-ProRule" id="PRU00284"/>
    </source>
</evidence>
<evidence type="ECO:0000259" key="12">
    <source>
        <dbReference type="PROSITE" id="PS50111"/>
    </source>
</evidence>
<feature type="transmembrane region" description="Helical" evidence="11">
    <location>
        <begin position="271"/>
        <end position="293"/>
    </location>
</feature>
<evidence type="ECO:0000313" key="14">
    <source>
        <dbReference type="EMBL" id="GAA4498617.1"/>
    </source>
</evidence>
<dbReference type="CDD" id="cd12912">
    <property type="entry name" value="PDC2_MCP_like"/>
    <property type="match status" value="1"/>
</dbReference>
<dbReference type="Gene3D" id="1.10.287.950">
    <property type="entry name" value="Methyl-accepting chemotaxis protein"/>
    <property type="match status" value="1"/>
</dbReference>
<dbReference type="SUPFAM" id="SSF103190">
    <property type="entry name" value="Sensory domain-like"/>
    <property type="match status" value="1"/>
</dbReference>
<gene>
    <name evidence="14" type="ORF">GCM10023095_17360</name>
</gene>
<evidence type="ECO:0000256" key="10">
    <source>
        <dbReference type="SAM" id="Coils"/>
    </source>
</evidence>
<dbReference type="Gene3D" id="3.30.450.20">
    <property type="entry name" value="PAS domain"/>
    <property type="match status" value="2"/>
</dbReference>
<keyword evidence="2" id="KW-1003">Cell membrane</keyword>
<dbReference type="PANTHER" id="PTHR32089:SF117">
    <property type="entry name" value="METHYL ACCEPTING SENSORY TRANSDUCER WITH CACHE_1 SMALL MOLECULE BINDING DOMAIN"/>
    <property type="match status" value="1"/>
</dbReference>
<dbReference type="Pfam" id="PF00672">
    <property type="entry name" value="HAMP"/>
    <property type="match status" value="1"/>
</dbReference>
<dbReference type="PROSITE" id="PS50111">
    <property type="entry name" value="CHEMOTAXIS_TRANSDUC_2"/>
    <property type="match status" value="1"/>
</dbReference>
<proteinExistence type="inferred from homology"/>
<dbReference type="Pfam" id="PF00015">
    <property type="entry name" value="MCPsignal"/>
    <property type="match status" value="1"/>
</dbReference>
<dbReference type="PROSITE" id="PS51257">
    <property type="entry name" value="PROKAR_LIPOPROTEIN"/>
    <property type="match status" value="1"/>
</dbReference>
<evidence type="ECO:0000256" key="1">
    <source>
        <dbReference type="ARBA" id="ARBA00004651"/>
    </source>
</evidence>